<dbReference type="GO" id="GO:0003824">
    <property type="term" value="F:catalytic activity"/>
    <property type="evidence" value="ECO:0007669"/>
    <property type="project" value="TreeGrafter"/>
</dbReference>
<feature type="domain" description="ABM" evidence="1">
    <location>
        <begin position="18"/>
        <end position="109"/>
    </location>
</feature>
<dbReference type="AlphaFoldDB" id="A0A096FFH1"/>
<dbReference type="InterPro" id="IPR011008">
    <property type="entry name" value="Dimeric_a/b-barrel"/>
</dbReference>
<dbReference type="SUPFAM" id="SSF54909">
    <property type="entry name" value="Dimeric alpha+beta barrel"/>
    <property type="match status" value="1"/>
</dbReference>
<dbReference type="InterPro" id="IPR007138">
    <property type="entry name" value="ABM_dom"/>
</dbReference>
<comment type="caution">
    <text evidence="2">The sequence shown here is derived from an EMBL/GenBank/DDBJ whole genome shotgun (WGS) entry which is preliminary data.</text>
</comment>
<name>A0A096FFH1_COMTE</name>
<dbReference type="EMBL" id="AWOR01000049">
    <property type="protein sequence ID" value="KGH28503.1"/>
    <property type="molecule type" value="Genomic_DNA"/>
</dbReference>
<evidence type="ECO:0000259" key="1">
    <source>
        <dbReference type="PROSITE" id="PS51725"/>
    </source>
</evidence>
<dbReference type="Pfam" id="PF03992">
    <property type="entry name" value="ABM"/>
    <property type="match status" value="1"/>
</dbReference>
<proteinExistence type="predicted"/>
<dbReference type="InterPro" id="IPR050744">
    <property type="entry name" value="AI-2_Isomerase_LsrG"/>
</dbReference>
<evidence type="ECO:0000313" key="2">
    <source>
        <dbReference type="EMBL" id="KGH28503.1"/>
    </source>
</evidence>
<dbReference type="PROSITE" id="PS51725">
    <property type="entry name" value="ABM"/>
    <property type="match status" value="1"/>
</dbReference>
<sequence length="117" mass="12900">MSTQTSSSTPRPVNGMQLTLLAFIRAKPGLGDELGRRLGNLVEPARAEPGNINYDLHRSNDDADVWVLYENWKGPADLAAHFELPYMKAFVAALPEVLEGEMDLRRCAMVSTVSTKP</sequence>
<dbReference type="RefSeq" id="WP_198529073.1">
    <property type="nucleotide sequence ID" value="NZ_AWOR01000049.1"/>
</dbReference>
<gene>
    <name evidence="2" type="ORF">P353_15020</name>
</gene>
<protein>
    <recommendedName>
        <fullName evidence="1">ABM domain-containing protein</fullName>
    </recommendedName>
</protein>
<accession>A0A096FFH1</accession>
<reference evidence="2 3" key="1">
    <citation type="submission" date="2013-09" db="EMBL/GenBank/DDBJ databases">
        <title>High correlation between genotypes and phenotypes of environmental bacteria Comamonas testosteroni strains.</title>
        <authorList>
            <person name="Liu L."/>
            <person name="Zhu W."/>
            <person name="Xia X."/>
            <person name="Xu B."/>
            <person name="Luo M."/>
            <person name="Wang G."/>
        </authorList>
    </citation>
    <scope>NUCLEOTIDE SEQUENCE [LARGE SCALE GENOMIC DNA]</scope>
    <source>
        <strain evidence="2 3">JL40</strain>
    </source>
</reference>
<organism evidence="2 3">
    <name type="scientific">Comamonas testosteroni</name>
    <name type="common">Pseudomonas testosteroni</name>
    <dbReference type="NCBI Taxonomy" id="285"/>
    <lineage>
        <taxon>Bacteria</taxon>
        <taxon>Pseudomonadati</taxon>
        <taxon>Pseudomonadota</taxon>
        <taxon>Betaproteobacteria</taxon>
        <taxon>Burkholderiales</taxon>
        <taxon>Comamonadaceae</taxon>
        <taxon>Comamonas</taxon>
    </lineage>
</organism>
<dbReference type="Gene3D" id="3.30.70.100">
    <property type="match status" value="1"/>
</dbReference>
<dbReference type="PANTHER" id="PTHR33336:SF3">
    <property type="entry name" value="ABM DOMAIN-CONTAINING PROTEIN"/>
    <property type="match status" value="1"/>
</dbReference>
<dbReference type="PANTHER" id="PTHR33336">
    <property type="entry name" value="QUINOL MONOOXYGENASE YGIN-RELATED"/>
    <property type="match status" value="1"/>
</dbReference>
<dbReference type="Proteomes" id="UP000029553">
    <property type="component" value="Unassembled WGS sequence"/>
</dbReference>
<evidence type="ECO:0000313" key="3">
    <source>
        <dbReference type="Proteomes" id="UP000029553"/>
    </source>
</evidence>